<gene>
    <name evidence="1" type="ORF">FOTG_16765</name>
</gene>
<accession>X0KMT6</accession>
<reference evidence="1" key="2">
    <citation type="submission" date="2012-05" db="EMBL/GenBank/DDBJ databases">
        <title>The Genome Annotation of Fusarium oxysporum Cotton.</title>
        <authorList>
            <consortium name="The Broad Institute Genomics Platform"/>
            <person name="Ma L.-J."/>
            <person name="Corby-Kistler H."/>
            <person name="Broz K."/>
            <person name="Gale L.R."/>
            <person name="Jonkers W."/>
            <person name="O'Donnell K."/>
            <person name="Ploetz R."/>
            <person name="Steinberg C."/>
            <person name="Schwartz D.C."/>
            <person name="VanEtten H."/>
            <person name="Zhou S."/>
            <person name="Young S.K."/>
            <person name="Zeng Q."/>
            <person name="Gargeya S."/>
            <person name="Fitzgerald M."/>
            <person name="Abouelleil A."/>
            <person name="Alvarado L."/>
            <person name="Chapman S.B."/>
            <person name="Gainer-Dewar J."/>
            <person name="Goldberg J."/>
            <person name="Griggs A."/>
            <person name="Gujja S."/>
            <person name="Hansen M."/>
            <person name="Howarth C."/>
            <person name="Imamovic A."/>
            <person name="Ireland A."/>
            <person name="Larimer J."/>
            <person name="McCowan C."/>
            <person name="Murphy C."/>
            <person name="Pearson M."/>
            <person name="Poon T.W."/>
            <person name="Priest M."/>
            <person name="Roberts A."/>
            <person name="Saif S."/>
            <person name="Shea T."/>
            <person name="Sykes S."/>
            <person name="Wortman J."/>
            <person name="Nusbaum C."/>
            <person name="Birren B."/>
        </authorList>
    </citation>
    <scope>NUCLEOTIDE SEQUENCE</scope>
    <source>
        <strain evidence="1">25433</strain>
    </source>
</reference>
<organism evidence="1">
    <name type="scientific">Fusarium oxysporum f. sp. vasinfectum 25433</name>
    <dbReference type="NCBI Taxonomy" id="1089449"/>
    <lineage>
        <taxon>Eukaryota</taxon>
        <taxon>Fungi</taxon>
        <taxon>Dikarya</taxon>
        <taxon>Ascomycota</taxon>
        <taxon>Pezizomycotina</taxon>
        <taxon>Sordariomycetes</taxon>
        <taxon>Hypocreomycetidae</taxon>
        <taxon>Hypocreales</taxon>
        <taxon>Nectriaceae</taxon>
        <taxon>Fusarium</taxon>
        <taxon>Fusarium oxysporum species complex</taxon>
    </lineage>
</organism>
<reference evidence="1" key="1">
    <citation type="submission" date="2011-11" db="EMBL/GenBank/DDBJ databases">
        <title>The Genome Sequence of Fusarium oxysporum Cotton.</title>
        <authorList>
            <consortium name="The Broad Institute Genome Sequencing Platform"/>
            <person name="Ma L.-J."/>
            <person name="Gale L.R."/>
            <person name="Schwartz D.C."/>
            <person name="Zhou S."/>
            <person name="Corby-Kistler H."/>
            <person name="Young S.K."/>
            <person name="Zeng Q."/>
            <person name="Gargeya S."/>
            <person name="Fitzgerald M."/>
            <person name="Haas B."/>
            <person name="Abouelleil A."/>
            <person name="Alvarado L."/>
            <person name="Arachchi H.M."/>
            <person name="Berlin A."/>
            <person name="Brown A."/>
            <person name="Chapman S.B."/>
            <person name="Chen Z."/>
            <person name="Dunbar C."/>
            <person name="Freedman E."/>
            <person name="Gearin G."/>
            <person name="Goldberg J."/>
            <person name="Griggs A."/>
            <person name="Gujja S."/>
            <person name="Heiman D."/>
            <person name="Howarth C."/>
            <person name="Larson L."/>
            <person name="Lui A."/>
            <person name="MacDonald P.J.P."/>
            <person name="Montmayeur A."/>
            <person name="Murphy C."/>
            <person name="Neiman D."/>
            <person name="Pearson M."/>
            <person name="Priest M."/>
            <person name="Roberts A."/>
            <person name="Saif S."/>
            <person name="Shea T."/>
            <person name="Shenoy N."/>
            <person name="Sisk P."/>
            <person name="Stolte C."/>
            <person name="Sykes S."/>
            <person name="Wortman J."/>
            <person name="Nusbaum C."/>
            <person name="Birren B."/>
        </authorList>
    </citation>
    <scope>NUCLEOTIDE SEQUENCE [LARGE SCALE GENOMIC DNA]</scope>
    <source>
        <strain evidence="1">25433</strain>
    </source>
</reference>
<dbReference type="AlphaFoldDB" id="X0KMT6"/>
<sequence length="57" mass="6710">MHLALILLLHMANKKRLELSLLTFSFFEECERYKELSLWKDFLTVAKHKSRTASGTL</sequence>
<protein>
    <submittedName>
        <fullName evidence="1">Uncharacterized protein</fullName>
    </submittedName>
</protein>
<evidence type="ECO:0000313" key="1">
    <source>
        <dbReference type="EMBL" id="EXM14848.1"/>
    </source>
</evidence>
<dbReference type="EMBL" id="JH658042">
    <property type="protein sequence ID" value="EXM14848.1"/>
    <property type="molecule type" value="Genomic_DNA"/>
</dbReference>
<dbReference type="HOGENOM" id="CLU_2996529_0_0_1"/>
<name>X0KMT6_FUSOX</name>
<proteinExistence type="predicted"/>
<dbReference type="Proteomes" id="UP000030701">
    <property type="component" value="Unassembled WGS sequence"/>
</dbReference>